<keyword evidence="3" id="KW-1185">Reference proteome</keyword>
<dbReference type="EMBL" id="SLZY01000014">
    <property type="protein sequence ID" value="TCS70687.1"/>
    <property type="molecule type" value="Genomic_DNA"/>
</dbReference>
<dbReference type="RefSeq" id="WP_269470950.1">
    <property type="nucleotide sequence ID" value="NZ_AP018721.1"/>
</dbReference>
<gene>
    <name evidence="2" type="ORF">EDC61_11414</name>
    <name evidence="1" type="ORF">EDC61_11954</name>
</gene>
<evidence type="ECO:0000313" key="3">
    <source>
        <dbReference type="Proteomes" id="UP000295135"/>
    </source>
</evidence>
<protein>
    <submittedName>
        <fullName evidence="1">Uncharacterized protein</fullName>
    </submittedName>
</protein>
<proteinExistence type="predicted"/>
<reference evidence="1 3" key="1">
    <citation type="submission" date="2019-03" db="EMBL/GenBank/DDBJ databases">
        <title>Genomic Encyclopedia of Type Strains, Phase IV (KMG-IV): sequencing the most valuable type-strain genomes for metagenomic binning, comparative biology and taxonomic classification.</title>
        <authorList>
            <person name="Goeker M."/>
        </authorList>
    </citation>
    <scope>NUCLEOTIDE SEQUENCE [LARGE SCALE GENOMIC DNA]</scope>
    <source>
        <strain evidence="1 3">DSM 103923</strain>
    </source>
</reference>
<dbReference type="Proteomes" id="UP000295135">
    <property type="component" value="Unassembled WGS sequence"/>
</dbReference>
<accession>A0A4R3JRN8</accession>
<dbReference type="EMBL" id="SLZY01000019">
    <property type="protein sequence ID" value="TCS69754.1"/>
    <property type="molecule type" value="Genomic_DNA"/>
</dbReference>
<sequence>MAVNGLRIYRRFDPVAGFGIYWWDGLCIHLWRTVVVIELS</sequence>
<name>A0A4R3JRN8_9PROT</name>
<organism evidence="1 3">
    <name type="scientific">Sulfuritortus calidifontis</name>
    <dbReference type="NCBI Taxonomy" id="1914471"/>
    <lineage>
        <taxon>Bacteria</taxon>
        <taxon>Pseudomonadati</taxon>
        <taxon>Pseudomonadota</taxon>
        <taxon>Betaproteobacteria</taxon>
        <taxon>Nitrosomonadales</taxon>
        <taxon>Thiobacillaceae</taxon>
        <taxon>Sulfuritortus</taxon>
    </lineage>
</organism>
<evidence type="ECO:0000313" key="2">
    <source>
        <dbReference type="EMBL" id="TCS70687.1"/>
    </source>
</evidence>
<dbReference type="AlphaFoldDB" id="A0A4R3JRN8"/>
<evidence type="ECO:0000313" key="1">
    <source>
        <dbReference type="EMBL" id="TCS69754.1"/>
    </source>
</evidence>
<comment type="caution">
    <text evidence="1">The sequence shown here is derived from an EMBL/GenBank/DDBJ whole genome shotgun (WGS) entry which is preliminary data.</text>
</comment>